<keyword evidence="1" id="KW-0812">Transmembrane</keyword>
<organism evidence="2">
    <name type="scientific">Brassica napus</name>
    <name type="common">Rape</name>
    <dbReference type="NCBI Taxonomy" id="3708"/>
    <lineage>
        <taxon>Eukaryota</taxon>
        <taxon>Viridiplantae</taxon>
        <taxon>Streptophyta</taxon>
        <taxon>Embryophyta</taxon>
        <taxon>Tracheophyta</taxon>
        <taxon>Spermatophyta</taxon>
        <taxon>Magnoliopsida</taxon>
        <taxon>eudicotyledons</taxon>
        <taxon>Gunneridae</taxon>
        <taxon>Pentapetalae</taxon>
        <taxon>rosids</taxon>
        <taxon>malvids</taxon>
        <taxon>Brassicales</taxon>
        <taxon>Brassicaceae</taxon>
        <taxon>Brassiceae</taxon>
        <taxon>Brassica</taxon>
    </lineage>
</organism>
<dbReference type="Proteomes" id="UP001295469">
    <property type="component" value="Chromosome C09"/>
</dbReference>
<dbReference type="AlphaFoldDB" id="A0A816IW27"/>
<gene>
    <name evidence="2" type="ORF">DARMORV10_C09P11700.1</name>
</gene>
<name>A0A816IW27_BRANA</name>
<keyword evidence="1" id="KW-1133">Transmembrane helix</keyword>
<reference evidence="2" key="1">
    <citation type="submission" date="2021-01" db="EMBL/GenBank/DDBJ databases">
        <authorList>
            <consortium name="Genoscope - CEA"/>
            <person name="William W."/>
        </authorList>
    </citation>
    <scope>NUCLEOTIDE SEQUENCE</scope>
</reference>
<feature type="transmembrane region" description="Helical" evidence="1">
    <location>
        <begin position="7"/>
        <end position="26"/>
    </location>
</feature>
<proteinExistence type="predicted"/>
<feature type="transmembrane region" description="Helical" evidence="1">
    <location>
        <begin position="46"/>
        <end position="69"/>
    </location>
</feature>
<dbReference type="EMBL" id="HG994373">
    <property type="protein sequence ID" value="CAF1717131.1"/>
    <property type="molecule type" value="Genomic_DNA"/>
</dbReference>
<evidence type="ECO:0000256" key="1">
    <source>
        <dbReference type="SAM" id="Phobius"/>
    </source>
</evidence>
<evidence type="ECO:0000313" key="2">
    <source>
        <dbReference type="EMBL" id="CAF1717131.1"/>
    </source>
</evidence>
<accession>A0A816IW27</accession>
<sequence length="73" mass="8502">MSELHLICWPTNPLVGFFSSLLRLFIDSRFILSLILVPSPSFCIAVYSIFIVSYLFSYFCFISICSVTFRQKY</sequence>
<keyword evidence="1" id="KW-0472">Membrane</keyword>
<protein>
    <submittedName>
        <fullName evidence="2">(rape) hypothetical protein</fullName>
    </submittedName>
</protein>